<evidence type="ECO:0000313" key="1">
    <source>
        <dbReference type="EMBL" id="KAJ7617891.1"/>
    </source>
</evidence>
<keyword evidence="2" id="KW-1185">Reference proteome</keyword>
<sequence>MPPPTLNEHVLAEILSYCDIYHVVKMTQVDKRCRSAALAKQLWISLIRDLEFRGLRDVDPLEQLEDCTTEDLIVKVKRVASGPRTWLPSSPTPPKLEREVLVTLGPQTYETGTILEVLPGGKHFLLRRLPHGSIYEIWAVSSQSRIWSRQPKPSELSEIEVMEGGEKAVVMFGGSTNLPLLEFIEVDLRTGDSFVSFETPIPGQIDVATAARFQLVGEHLVFSLVTKTLSEVHVVNWANATYVLLQFPRMESIACSLMPGYVSVLHFNADPDRRLFSSVYALDSLDWKPIASWAQMLPDTPSPISSVMLPIAEVNLITSLQLVGRVSPFQRGAYRFAVHVVTEKPAASGIISRLWQTLFATRDEQRIHYSLVFVPPSLEMVPLHFNSALPRPMYGVAAGRGMIIVLDGSNEMRPVIHYDQVLSNTPLPQLGTHSAALPLVKDNVLRIMYFE</sequence>
<name>A0AAD7BE62_9AGAR</name>
<dbReference type="AlphaFoldDB" id="A0AAD7BE62"/>
<protein>
    <recommendedName>
        <fullName evidence="3">F-box domain-containing protein</fullName>
    </recommendedName>
</protein>
<evidence type="ECO:0008006" key="3">
    <source>
        <dbReference type="Google" id="ProtNLM"/>
    </source>
</evidence>
<accession>A0AAD7BE62</accession>
<reference evidence="1" key="1">
    <citation type="submission" date="2023-03" db="EMBL/GenBank/DDBJ databases">
        <title>Massive genome expansion in bonnet fungi (Mycena s.s.) driven by repeated elements and novel gene families across ecological guilds.</title>
        <authorList>
            <consortium name="Lawrence Berkeley National Laboratory"/>
            <person name="Harder C.B."/>
            <person name="Miyauchi S."/>
            <person name="Viragh M."/>
            <person name="Kuo A."/>
            <person name="Thoen E."/>
            <person name="Andreopoulos B."/>
            <person name="Lu D."/>
            <person name="Skrede I."/>
            <person name="Drula E."/>
            <person name="Henrissat B."/>
            <person name="Morin E."/>
            <person name="Kohler A."/>
            <person name="Barry K."/>
            <person name="LaButti K."/>
            <person name="Morin E."/>
            <person name="Salamov A."/>
            <person name="Lipzen A."/>
            <person name="Mereny Z."/>
            <person name="Hegedus B."/>
            <person name="Baldrian P."/>
            <person name="Stursova M."/>
            <person name="Weitz H."/>
            <person name="Taylor A."/>
            <person name="Grigoriev I.V."/>
            <person name="Nagy L.G."/>
            <person name="Martin F."/>
            <person name="Kauserud H."/>
        </authorList>
    </citation>
    <scope>NUCLEOTIDE SEQUENCE</scope>
    <source>
        <strain evidence="1">9284</strain>
    </source>
</reference>
<proteinExistence type="predicted"/>
<organism evidence="1 2">
    <name type="scientific">Roridomyces roridus</name>
    <dbReference type="NCBI Taxonomy" id="1738132"/>
    <lineage>
        <taxon>Eukaryota</taxon>
        <taxon>Fungi</taxon>
        <taxon>Dikarya</taxon>
        <taxon>Basidiomycota</taxon>
        <taxon>Agaricomycotina</taxon>
        <taxon>Agaricomycetes</taxon>
        <taxon>Agaricomycetidae</taxon>
        <taxon>Agaricales</taxon>
        <taxon>Marasmiineae</taxon>
        <taxon>Mycenaceae</taxon>
        <taxon>Roridomyces</taxon>
    </lineage>
</organism>
<dbReference type="Proteomes" id="UP001221142">
    <property type="component" value="Unassembled WGS sequence"/>
</dbReference>
<comment type="caution">
    <text evidence="1">The sequence shown here is derived from an EMBL/GenBank/DDBJ whole genome shotgun (WGS) entry which is preliminary data.</text>
</comment>
<dbReference type="EMBL" id="JARKIF010000020">
    <property type="protein sequence ID" value="KAJ7617891.1"/>
    <property type="molecule type" value="Genomic_DNA"/>
</dbReference>
<gene>
    <name evidence="1" type="ORF">FB45DRAFT_1063457</name>
</gene>
<evidence type="ECO:0000313" key="2">
    <source>
        <dbReference type="Proteomes" id="UP001221142"/>
    </source>
</evidence>